<name>A0A150IUZ2_9EURY</name>
<evidence type="ECO:0000256" key="1">
    <source>
        <dbReference type="SAM" id="Phobius"/>
    </source>
</evidence>
<keyword evidence="1" id="KW-0472">Membrane</keyword>
<comment type="caution">
    <text evidence="3">The sequence shown here is derived from an EMBL/GenBank/DDBJ whole genome shotgun (WGS) entry which is preliminary data.</text>
</comment>
<sequence>MKKILASTFFGLIIFSLLLPIVLAENENILFYGKDLGKIENSININYSITKVKTLPLNISQFKVITIISPEKGIPPEDITRLLDFVNSGGTLFLIAEDFTEASTTTQLNRLLSSINLEFNVDRLYDDSSFYLASNNILIKADDNFFPSKGVSKILYVNGCTLKGSFEGYQNTNITSFSKNYDGFETYKKGERPIVSGFKRYGKGLILLVGDRSLFEDTYVVQQDNALFVLNLFDFAAGNYDLISQRVDFKQRYDKESLLFFNSFLASEKQGFSGLKPNEDKQINSLIEQAKNNYSFGLYEEAYNSISKASLIFDTQINLINNEFNIKLQQAKNLELQAIDKGVAVSDEAVFNEGIFYLRQAEKETNFEKRITLIDSAIQILENFGQGDKQRANIEIDTAETKLMESKQTLFYEDDVLKSEEYLNQAKELYNKGNYSEAISKATESQKYAERAIEKYNIFKIILGLGLLLGALLLMIITKRIFSWKKQKEK</sequence>
<dbReference type="EMBL" id="LNGD01000135">
    <property type="protein sequence ID" value="KYC48688.1"/>
    <property type="molecule type" value="Genomic_DNA"/>
</dbReference>
<proteinExistence type="predicted"/>
<evidence type="ECO:0000313" key="4">
    <source>
        <dbReference type="Proteomes" id="UP000075578"/>
    </source>
</evidence>
<accession>A0A150IUZ2</accession>
<dbReference type="Pfam" id="PF14258">
    <property type="entry name" value="DUF4350"/>
    <property type="match status" value="1"/>
</dbReference>
<dbReference type="Proteomes" id="UP000075578">
    <property type="component" value="Unassembled WGS sequence"/>
</dbReference>
<dbReference type="AlphaFoldDB" id="A0A150IUZ2"/>
<feature type="transmembrane region" description="Helical" evidence="1">
    <location>
        <begin position="458"/>
        <end position="478"/>
    </location>
</feature>
<keyword evidence="1" id="KW-0812">Transmembrane</keyword>
<reference evidence="3 4" key="1">
    <citation type="journal article" date="2016" name="ISME J.">
        <title>Chasing the elusive Euryarchaeota class WSA2: genomes reveal a uniquely fastidious methyl-reducing methanogen.</title>
        <authorList>
            <person name="Nobu M.K."/>
            <person name="Narihiro T."/>
            <person name="Kuroda K."/>
            <person name="Mei R."/>
            <person name="Liu W.T."/>
        </authorList>
    </citation>
    <scope>NUCLEOTIDE SEQUENCE [LARGE SCALE GENOMIC DNA]</scope>
    <source>
        <strain evidence="3">U1lsi0528_Bin089</strain>
    </source>
</reference>
<feature type="domain" description="DUF4350" evidence="2">
    <location>
        <begin position="66"/>
        <end position="232"/>
    </location>
</feature>
<gene>
    <name evidence="3" type="ORF">AMQ74_01578</name>
</gene>
<keyword evidence="1" id="KW-1133">Transmembrane helix</keyword>
<evidence type="ECO:0000259" key="2">
    <source>
        <dbReference type="Pfam" id="PF14258"/>
    </source>
</evidence>
<dbReference type="InterPro" id="IPR025646">
    <property type="entry name" value="DUF4350"/>
</dbReference>
<organism evidence="3 4">
    <name type="scientific">Candidatus Methanofastidiosum methylothiophilum</name>
    <dbReference type="NCBI Taxonomy" id="1705564"/>
    <lineage>
        <taxon>Archaea</taxon>
        <taxon>Methanobacteriati</taxon>
        <taxon>Methanobacteriota</taxon>
        <taxon>Stenosarchaea group</taxon>
        <taxon>Candidatus Methanofastidiosia</taxon>
        <taxon>Candidatus Methanofastidiosales</taxon>
        <taxon>Candidatus Methanofastidiosaceae</taxon>
        <taxon>Candidatus Methanofastidiosum</taxon>
    </lineage>
</organism>
<evidence type="ECO:0000313" key="3">
    <source>
        <dbReference type="EMBL" id="KYC48688.1"/>
    </source>
</evidence>
<protein>
    <recommendedName>
        <fullName evidence="2">DUF4350 domain-containing protein</fullName>
    </recommendedName>
</protein>